<evidence type="ECO:0000256" key="9">
    <source>
        <dbReference type="ARBA" id="ARBA00023175"/>
    </source>
</evidence>
<dbReference type="PANTHER" id="PTHR12442">
    <property type="entry name" value="DYNEIN INTERMEDIATE CHAIN"/>
    <property type="match status" value="1"/>
</dbReference>
<dbReference type="EMBL" id="CAUYUE010000016">
    <property type="protein sequence ID" value="CAK0786917.1"/>
    <property type="molecule type" value="Genomic_DNA"/>
</dbReference>
<gene>
    <name evidence="13" type="ORF">CVIRNUC_010131</name>
</gene>
<evidence type="ECO:0000256" key="2">
    <source>
        <dbReference type="ARBA" id="ARBA00011059"/>
    </source>
</evidence>
<dbReference type="SUPFAM" id="SSF50978">
    <property type="entry name" value="WD40 repeat-like"/>
    <property type="match status" value="1"/>
</dbReference>
<keyword evidence="6" id="KW-0677">Repeat</keyword>
<keyword evidence="9" id="KW-0505">Motor protein</keyword>
<feature type="compositionally biased region" description="Basic and acidic residues" evidence="12">
    <location>
        <begin position="265"/>
        <end position="274"/>
    </location>
</feature>
<comment type="similarity">
    <text evidence="2">Belongs to the dynein intermediate chain family.</text>
</comment>
<keyword evidence="14" id="KW-1185">Reference proteome</keyword>
<comment type="caution">
    <text evidence="13">The sequence shown here is derived from an EMBL/GenBank/DDBJ whole genome shotgun (WGS) entry which is preliminary data.</text>
</comment>
<evidence type="ECO:0000256" key="5">
    <source>
        <dbReference type="ARBA" id="ARBA00022701"/>
    </source>
</evidence>
<evidence type="ECO:0000313" key="14">
    <source>
        <dbReference type="Proteomes" id="UP001314263"/>
    </source>
</evidence>
<proteinExistence type="inferred from homology"/>
<keyword evidence="7" id="KW-0243">Dynein</keyword>
<reference evidence="13 14" key="1">
    <citation type="submission" date="2023-10" db="EMBL/GenBank/DDBJ databases">
        <authorList>
            <person name="Maclean D."/>
            <person name="Macfadyen A."/>
        </authorList>
    </citation>
    <scope>NUCLEOTIDE SEQUENCE [LARGE SCALE GENOMIC DNA]</scope>
</reference>
<sequence length="274" mass="30660">MYLQITHQFTRPRKEFGRQTRFVSKNAQMLADLRPNEERAKMFVLTVPKSTGVQAGPLMSEHQVNTDAVVLVNKGMWHVEGGWPKDVDCTEVEQTTRYIRKVEKDEHYIRSVVAMCATAKEIINQNNAIDIYEEYWADLDETSALDTEPASMSMITQLKDPHAAAARRAVQSVSWHPDGSQKIAVAFSRLTFTAELGGAANAQMESYSWDLEDPNVPEAVLMPASPVVSIHYSPKDSKLIGAGLYNGQFSIFDTRRGSHPVDSTPGERSHRQGH</sequence>
<name>A0AAV1II49_9CHLO</name>
<dbReference type="GO" id="GO:0036158">
    <property type="term" value="P:outer dynein arm assembly"/>
    <property type="evidence" value="ECO:0007669"/>
    <property type="project" value="TreeGrafter"/>
</dbReference>
<feature type="region of interest" description="Disordered" evidence="12">
    <location>
        <begin position="255"/>
        <end position="274"/>
    </location>
</feature>
<dbReference type="GO" id="GO:0036157">
    <property type="term" value="C:outer dynein arm"/>
    <property type="evidence" value="ECO:0007669"/>
    <property type="project" value="TreeGrafter"/>
</dbReference>
<evidence type="ECO:0000256" key="11">
    <source>
        <dbReference type="ARBA" id="ARBA00023273"/>
    </source>
</evidence>
<evidence type="ECO:0000256" key="4">
    <source>
        <dbReference type="ARBA" id="ARBA00022574"/>
    </source>
</evidence>
<evidence type="ECO:0000256" key="10">
    <source>
        <dbReference type="ARBA" id="ARBA00023212"/>
    </source>
</evidence>
<evidence type="ECO:0000256" key="8">
    <source>
        <dbReference type="ARBA" id="ARBA00023069"/>
    </source>
</evidence>
<keyword evidence="4" id="KW-0853">WD repeat</keyword>
<comment type="subcellular location">
    <subcellularLocation>
        <location evidence="1">Cytoplasm</location>
        <location evidence="1">Cytoskeleton</location>
        <location evidence="1">Cilium axoneme</location>
    </subcellularLocation>
</comment>
<evidence type="ECO:0000256" key="6">
    <source>
        <dbReference type="ARBA" id="ARBA00022737"/>
    </source>
</evidence>
<evidence type="ECO:0000256" key="1">
    <source>
        <dbReference type="ARBA" id="ARBA00004430"/>
    </source>
</evidence>
<keyword evidence="3" id="KW-0963">Cytoplasm</keyword>
<evidence type="ECO:0000256" key="12">
    <source>
        <dbReference type="SAM" id="MobiDB-lite"/>
    </source>
</evidence>
<dbReference type="Proteomes" id="UP001314263">
    <property type="component" value="Unassembled WGS sequence"/>
</dbReference>
<protein>
    <submittedName>
        <fullName evidence="13">Uncharacterized protein</fullName>
    </submittedName>
</protein>
<keyword evidence="5" id="KW-0493">Microtubule</keyword>
<dbReference type="InterPro" id="IPR015943">
    <property type="entry name" value="WD40/YVTN_repeat-like_dom_sf"/>
</dbReference>
<dbReference type="InterPro" id="IPR036322">
    <property type="entry name" value="WD40_repeat_dom_sf"/>
</dbReference>
<evidence type="ECO:0000313" key="13">
    <source>
        <dbReference type="EMBL" id="CAK0786917.1"/>
    </source>
</evidence>
<dbReference type="PANTHER" id="PTHR12442:SF7">
    <property type="entry name" value="DYNEIN AXONEMAL INTERMEDIATE CHAIN 2"/>
    <property type="match status" value="1"/>
</dbReference>
<dbReference type="Gene3D" id="2.130.10.10">
    <property type="entry name" value="YVTN repeat-like/Quinoprotein amine dehydrogenase"/>
    <property type="match status" value="1"/>
</dbReference>
<dbReference type="GO" id="GO:0045504">
    <property type="term" value="F:dynein heavy chain binding"/>
    <property type="evidence" value="ECO:0007669"/>
    <property type="project" value="TreeGrafter"/>
</dbReference>
<organism evidence="13 14">
    <name type="scientific">Coccomyxa viridis</name>
    <dbReference type="NCBI Taxonomy" id="1274662"/>
    <lineage>
        <taxon>Eukaryota</taxon>
        <taxon>Viridiplantae</taxon>
        <taxon>Chlorophyta</taxon>
        <taxon>core chlorophytes</taxon>
        <taxon>Trebouxiophyceae</taxon>
        <taxon>Trebouxiophyceae incertae sedis</taxon>
        <taxon>Coccomyxaceae</taxon>
        <taxon>Coccomyxa</taxon>
    </lineage>
</organism>
<dbReference type="GO" id="GO:0003341">
    <property type="term" value="P:cilium movement"/>
    <property type="evidence" value="ECO:0007669"/>
    <property type="project" value="TreeGrafter"/>
</dbReference>
<keyword evidence="10" id="KW-0206">Cytoskeleton</keyword>
<dbReference type="AlphaFoldDB" id="A0AAV1II49"/>
<evidence type="ECO:0000256" key="7">
    <source>
        <dbReference type="ARBA" id="ARBA00023017"/>
    </source>
</evidence>
<dbReference type="InterPro" id="IPR050687">
    <property type="entry name" value="Dynein_IC"/>
</dbReference>
<keyword evidence="8" id="KW-0969">Cilium</keyword>
<dbReference type="GO" id="GO:0045503">
    <property type="term" value="F:dynein light chain binding"/>
    <property type="evidence" value="ECO:0007669"/>
    <property type="project" value="TreeGrafter"/>
</dbReference>
<accession>A0AAV1II49</accession>
<dbReference type="GO" id="GO:0005874">
    <property type="term" value="C:microtubule"/>
    <property type="evidence" value="ECO:0007669"/>
    <property type="project" value="UniProtKB-KW"/>
</dbReference>
<keyword evidence="11" id="KW-0966">Cell projection</keyword>
<evidence type="ECO:0000256" key="3">
    <source>
        <dbReference type="ARBA" id="ARBA00022490"/>
    </source>
</evidence>